<evidence type="ECO:0000256" key="4">
    <source>
        <dbReference type="ARBA" id="ARBA00022691"/>
    </source>
</evidence>
<dbReference type="SFLD" id="SFLDS00029">
    <property type="entry name" value="Radical_SAM"/>
    <property type="match status" value="1"/>
</dbReference>
<dbReference type="InterPro" id="IPR058240">
    <property type="entry name" value="rSAM_sf"/>
</dbReference>
<dbReference type="PANTHER" id="PTHR43409">
    <property type="entry name" value="ANAEROBIC MAGNESIUM-PROTOPORPHYRIN IX MONOMETHYL ESTER CYCLASE-RELATED"/>
    <property type="match status" value="1"/>
</dbReference>
<keyword evidence="5" id="KW-0479">Metal-binding</keyword>
<dbReference type="Pfam" id="PF02310">
    <property type="entry name" value="B12-binding"/>
    <property type="match status" value="1"/>
</dbReference>
<feature type="coiled-coil region" evidence="8">
    <location>
        <begin position="321"/>
        <end position="348"/>
    </location>
</feature>
<evidence type="ECO:0000256" key="7">
    <source>
        <dbReference type="ARBA" id="ARBA00023014"/>
    </source>
</evidence>
<dbReference type="GO" id="GO:0051539">
    <property type="term" value="F:4 iron, 4 sulfur cluster binding"/>
    <property type="evidence" value="ECO:0007669"/>
    <property type="project" value="UniProtKB-KW"/>
</dbReference>
<keyword evidence="3" id="KW-0808">Transferase</keyword>
<dbReference type="SUPFAM" id="SSF102114">
    <property type="entry name" value="Radical SAM enzymes"/>
    <property type="match status" value="1"/>
</dbReference>
<reference evidence="12" key="1">
    <citation type="journal article" date="2021" name="Antimicrob. Agents Chemother.">
        <title>Epidemic territorial spread of IncP-2-type VIM-2 carbapenemase-encoding megaplasmids in nosocomial Pseudomonas aeruginosa populations.</title>
        <authorList>
            <person name="Urbanowicz P."/>
            <person name="Bitar I."/>
            <person name="Izdebski R."/>
            <person name="Baraniak A."/>
            <person name="Literacka E."/>
            <person name="Hrabak J."/>
            <person name="Gniadkowski M."/>
        </authorList>
    </citation>
    <scope>NUCLEOTIDE SEQUENCE</scope>
    <source>
        <strain evidence="12">NMI2635/08</strain>
        <strain evidence="11">NMI3438/07</strain>
        <plasmid evidence="11">pPUV-6</plasmid>
        <plasmid evidence="12">pPUV-8</plasmid>
    </source>
</reference>
<comment type="cofactor">
    <cofactor evidence="1">
        <name>[4Fe-4S] cluster</name>
        <dbReference type="ChEBI" id="CHEBI:49883"/>
    </cofactor>
</comment>
<name>A0A7M3AA95_PSEAI</name>
<dbReference type="SMART" id="SM00729">
    <property type="entry name" value="Elp3"/>
    <property type="match status" value="1"/>
</dbReference>
<dbReference type="CDD" id="cd01335">
    <property type="entry name" value="Radical_SAM"/>
    <property type="match status" value="1"/>
</dbReference>
<evidence type="ECO:0000256" key="1">
    <source>
        <dbReference type="ARBA" id="ARBA00001966"/>
    </source>
</evidence>
<dbReference type="Gene3D" id="3.20.20.70">
    <property type="entry name" value="Aldolase class I"/>
    <property type="match status" value="1"/>
</dbReference>
<evidence type="ECO:0000256" key="2">
    <source>
        <dbReference type="ARBA" id="ARBA00022603"/>
    </source>
</evidence>
<geneLocation type="plasmid" evidence="11">
    <name>pPUV-6</name>
</geneLocation>
<dbReference type="GO" id="GO:0031419">
    <property type="term" value="F:cobalamin binding"/>
    <property type="evidence" value="ECO:0007669"/>
    <property type="project" value="InterPro"/>
</dbReference>
<sequence>MATVSLPEREAFWRNFDIRYHATHPGLKPMKNVLWELPHWMTWLAGVLVDAGYTSLQAMDLYASECTMTGIDTFKMGNTIKEYPADVYLLSPMTPNLPFAYQIADLIKIIHPRSIVIFGGVVATPLHKTIASHPSVDYVVFGRGELALPALIKALDQKDGPEFLGNLSFRLPDGRVHTSHFEYPWLPVNDIPKPKIDLFDRSIGEDIRYLRQVYALGCPYKCSFCTIQTIGRKADYFALDRVIDEIASYRDYYGEHHNVYFGDETFTVSKDRTLDICSALKNNGSIRYDIQTRLNCLNDDEVLKALKESGCSWVEIGIETVNQDSQNIHKQKIKLKELENTLSRVQDAGLATCSFLVNGFPDQTIDDMKRSTDYACGLIDRGLLQASYLFGLVPYPGSELFSSPESFGMELLHKDFRLYHEELAPVYKTHHAGPDEIYEVFLSGITALAEAMGKTSNILDYSFYSDSFEYGKFWSESHV</sequence>
<evidence type="ECO:0000256" key="8">
    <source>
        <dbReference type="SAM" id="Coils"/>
    </source>
</evidence>
<dbReference type="AlphaFoldDB" id="A0A7M3AA95"/>
<accession>A0A7M3AA95</accession>
<dbReference type="SFLD" id="SFLDG01082">
    <property type="entry name" value="B12-binding_domain_containing"/>
    <property type="match status" value="1"/>
</dbReference>
<proteinExistence type="predicted"/>
<evidence type="ECO:0000259" key="10">
    <source>
        <dbReference type="PROSITE" id="PS51918"/>
    </source>
</evidence>
<evidence type="ECO:0000259" key="9">
    <source>
        <dbReference type="PROSITE" id="PS51332"/>
    </source>
</evidence>
<keyword evidence="12" id="KW-0614">Plasmid</keyword>
<dbReference type="SFLD" id="SFLDG01123">
    <property type="entry name" value="methyltransferase_(Class_B)"/>
    <property type="match status" value="1"/>
</dbReference>
<dbReference type="Pfam" id="PF04055">
    <property type="entry name" value="Radical_SAM"/>
    <property type="match status" value="1"/>
</dbReference>
<dbReference type="InterPro" id="IPR007197">
    <property type="entry name" value="rSAM"/>
</dbReference>
<dbReference type="PROSITE" id="PS51918">
    <property type="entry name" value="RADICAL_SAM"/>
    <property type="match status" value="1"/>
</dbReference>
<dbReference type="InterPro" id="IPR013785">
    <property type="entry name" value="Aldolase_TIM"/>
</dbReference>
<dbReference type="InterPro" id="IPR006638">
    <property type="entry name" value="Elp3/MiaA/NifB-like_rSAM"/>
</dbReference>
<organism evidence="12">
    <name type="scientific">Pseudomonas aeruginosa</name>
    <dbReference type="NCBI Taxonomy" id="287"/>
    <lineage>
        <taxon>Bacteria</taxon>
        <taxon>Pseudomonadati</taxon>
        <taxon>Pseudomonadota</taxon>
        <taxon>Gammaproteobacteria</taxon>
        <taxon>Pseudomonadales</taxon>
        <taxon>Pseudomonadaceae</taxon>
        <taxon>Pseudomonas</taxon>
    </lineage>
</organism>
<evidence type="ECO:0000313" key="12">
    <source>
        <dbReference type="EMBL" id="QOJ65916.1"/>
    </source>
</evidence>
<dbReference type="GO" id="GO:0046872">
    <property type="term" value="F:metal ion binding"/>
    <property type="evidence" value="ECO:0007669"/>
    <property type="project" value="UniProtKB-KW"/>
</dbReference>
<keyword evidence="8" id="KW-0175">Coiled coil</keyword>
<dbReference type="InterPro" id="IPR034466">
    <property type="entry name" value="Methyltransferase_Class_B"/>
</dbReference>
<dbReference type="Gene3D" id="3.40.50.280">
    <property type="entry name" value="Cobalamin-binding domain"/>
    <property type="match status" value="1"/>
</dbReference>
<geneLocation type="plasmid" evidence="12">
    <name>pPUV-8</name>
</geneLocation>
<evidence type="ECO:0000256" key="6">
    <source>
        <dbReference type="ARBA" id="ARBA00023004"/>
    </source>
</evidence>
<dbReference type="EMBL" id="MT732184">
    <property type="protein sequence ID" value="QOJ64822.1"/>
    <property type="molecule type" value="Genomic_DNA"/>
</dbReference>
<feature type="domain" description="B12-binding" evidence="9">
    <location>
        <begin position="21"/>
        <end position="162"/>
    </location>
</feature>
<keyword evidence="4" id="KW-0949">S-adenosyl-L-methionine</keyword>
<dbReference type="PANTHER" id="PTHR43409:SF7">
    <property type="entry name" value="BLL1977 PROTEIN"/>
    <property type="match status" value="1"/>
</dbReference>
<evidence type="ECO:0000256" key="5">
    <source>
        <dbReference type="ARBA" id="ARBA00022723"/>
    </source>
</evidence>
<dbReference type="EMBL" id="MT732186">
    <property type="protein sequence ID" value="QOJ65916.1"/>
    <property type="molecule type" value="Genomic_DNA"/>
</dbReference>
<keyword evidence="2" id="KW-0489">Methyltransferase</keyword>
<keyword evidence="7" id="KW-0411">Iron-sulfur</keyword>
<feature type="domain" description="Radical SAM core" evidence="10">
    <location>
        <begin position="202"/>
        <end position="435"/>
    </location>
</feature>
<dbReference type="GO" id="GO:0003824">
    <property type="term" value="F:catalytic activity"/>
    <property type="evidence" value="ECO:0007669"/>
    <property type="project" value="InterPro"/>
</dbReference>
<protein>
    <submittedName>
        <fullName evidence="12">B12-binding domain-containing radical SAM protein</fullName>
    </submittedName>
</protein>
<keyword evidence="6" id="KW-0408">Iron</keyword>
<dbReference type="InterPro" id="IPR051198">
    <property type="entry name" value="BchE-like"/>
</dbReference>
<evidence type="ECO:0000313" key="11">
    <source>
        <dbReference type="EMBL" id="QOJ64822.1"/>
    </source>
</evidence>
<evidence type="ECO:0000256" key="3">
    <source>
        <dbReference type="ARBA" id="ARBA00022679"/>
    </source>
</evidence>
<dbReference type="InterPro" id="IPR006158">
    <property type="entry name" value="Cobalamin-bd"/>
</dbReference>
<dbReference type="PROSITE" id="PS51332">
    <property type="entry name" value="B12_BINDING"/>
    <property type="match status" value="1"/>
</dbReference>